<feature type="region of interest" description="Disordered" evidence="5">
    <location>
        <begin position="207"/>
        <end position="227"/>
    </location>
</feature>
<dbReference type="PANTHER" id="PTHR43066">
    <property type="entry name" value="RHOMBOID-RELATED PROTEIN"/>
    <property type="match status" value="1"/>
</dbReference>
<dbReference type="RefSeq" id="WP_262992727.1">
    <property type="nucleotide sequence ID" value="NZ_JAOTJC010000006.1"/>
</dbReference>
<protein>
    <submittedName>
        <fullName evidence="8">Rhomboid family intramembrane serine protease</fullName>
    </submittedName>
</protein>
<keyword evidence="3 6" id="KW-1133">Transmembrane helix</keyword>
<keyword evidence="2 6" id="KW-0812">Transmembrane</keyword>
<dbReference type="GO" id="GO:0008233">
    <property type="term" value="F:peptidase activity"/>
    <property type="evidence" value="ECO:0007669"/>
    <property type="project" value="UniProtKB-KW"/>
</dbReference>
<feature type="transmembrane region" description="Helical" evidence="6">
    <location>
        <begin position="113"/>
        <end position="132"/>
    </location>
</feature>
<evidence type="ECO:0000256" key="5">
    <source>
        <dbReference type="SAM" id="MobiDB-lite"/>
    </source>
</evidence>
<evidence type="ECO:0000256" key="6">
    <source>
        <dbReference type="SAM" id="Phobius"/>
    </source>
</evidence>
<sequence>MQTSLDHNLKQAIWVSVCAVAVLWVIQSAGVLFHLPLNMLGVLPLHAERLYGIFTAPLVHGSYEHLFNNTLSLIVLGSALGYGYPRTRWAVLITVWLSSGIGVWLMGRDAVHLGASGVSHGLFFFLFTVSIMRRDARSVALVMIAFFLYGGMVMSIFPRDPDISYEAHFFGAVGGVIAAVWGWRKDPKPVRKRYAWEGKEELDDPLIGDLWKQDRPSSDEHKNYNEK</sequence>
<keyword evidence="8" id="KW-0645">Protease</keyword>
<feature type="transmembrane region" description="Helical" evidence="6">
    <location>
        <begin position="139"/>
        <end position="157"/>
    </location>
</feature>
<comment type="caution">
    <text evidence="8">The sequence shown here is derived from an EMBL/GenBank/DDBJ whole genome shotgun (WGS) entry which is preliminary data.</text>
</comment>
<dbReference type="Gene3D" id="1.20.1540.10">
    <property type="entry name" value="Rhomboid-like"/>
    <property type="match status" value="1"/>
</dbReference>
<dbReference type="PANTHER" id="PTHR43066:SF11">
    <property type="entry name" value="PEPTIDASE S54 RHOMBOID DOMAIN-CONTAINING PROTEIN"/>
    <property type="match status" value="1"/>
</dbReference>
<dbReference type="SUPFAM" id="SSF144091">
    <property type="entry name" value="Rhomboid-like"/>
    <property type="match status" value="1"/>
</dbReference>
<dbReference type="InterPro" id="IPR035952">
    <property type="entry name" value="Rhomboid-like_sf"/>
</dbReference>
<evidence type="ECO:0000256" key="1">
    <source>
        <dbReference type="ARBA" id="ARBA00004141"/>
    </source>
</evidence>
<feature type="transmembrane region" description="Helical" evidence="6">
    <location>
        <begin position="66"/>
        <end position="84"/>
    </location>
</feature>
<dbReference type="GO" id="GO:0006508">
    <property type="term" value="P:proteolysis"/>
    <property type="evidence" value="ECO:0007669"/>
    <property type="project" value="UniProtKB-KW"/>
</dbReference>
<keyword evidence="9" id="KW-1185">Reference proteome</keyword>
<feature type="transmembrane region" description="Helical" evidence="6">
    <location>
        <begin position="12"/>
        <end position="35"/>
    </location>
</feature>
<feature type="transmembrane region" description="Helical" evidence="6">
    <location>
        <begin position="163"/>
        <end position="183"/>
    </location>
</feature>
<accession>A0ABT2VL57</accession>
<evidence type="ECO:0000256" key="2">
    <source>
        <dbReference type="ARBA" id="ARBA00022692"/>
    </source>
</evidence>
<evidence type="ECO:0000259" key="7">
    <source>
        <dbReference type="Pfam" id="PF01694"/>
    </source>
</evidence>
<keyword evidence="8" id="KW-0378">Hydrolase</keyword>
<comment type="subcellular location">
    <subcellularLocation>
        <location evidence="1">Membrane</location>
        <topology evidence="1">Multi-pass membrane protein</topology>
    </subcellularLocation>
</comment>
<evidence type="ECO:0000313" key="9">
    <source>
        <dbReference type="Proteomes" id="UP001209257"/>
    </source>
</evidence>
<evidence type="ECO:0000256" key="3">
    <source>
        <dbReference type="ARBA" id="ARBA00022989"/>
    </source>
</evidence>
<proteinExistence type="predicted"/>
<reference evidence="9" key="1">
    <citation type="submission" date="2023-07" db="EMBL/GenBank/DDBJ databases">
        <title>Study on multiphase classification of strain Alteromonas salexigens isolated from the Yellow Sea.</title>
        <authorList>
            <person name="Sun L."/>
        </authorList>
    </citation>
    <scope>NUCLEOTIDE SEQUENCE [LARGE SCALE GENOMIC DNA]</scope>
    <source>
        <strain evidence="9">ASW11-19</strain>
    </source>
</reference>
<keyword evidence="4 6" id="KW-0472">Membrane</keyword>
<feature type="domain" description="Peptidase S54 rhomboid" evidence="7">
    <location>
        <begin position="48"/>
        <end position="182"/>
    </location>
</feature>
<evidence type="ECO:0000313" key="8">
    <source>
        <dbReference type="EMBL" id="MCU7554037.1"/>
    </source>
</evidence>
<gene>
    <name evidence="8" type="ORF">OCL06_05435</name>
</gene>
<evidence type="ECO:0000256" key="4">
    <source>
        <dbReference type="ARBA" id="ARBA00023136"/>
    </source>
</evidence>
<dbReference type="EMBL" id="JAOTJC010000006">
    <property type="protein sequence ID" value="MCU7554037.1"/>
    <property type="molecule type" value="Genomic_DNA"/>
</dbReference>
<feature type="transmembrane region" description="Helical" evidence="6">
    <location>
        <begin position="89"/>
        <end position="107"/>
    </location>
</feature>
<name>A0ABT2VL57_9ALTE</name>
<dbReference type="Proteomes" id="UP001209257">
    <property type="component" value="Unassembled WGS sequence"/>
</dbReference>
<dbReference type="Pfam" id="PF01694">
    <property type="entry name" value="Rhomboid"/>
    <property type="match status" value="1"/>
</dbReference>
<dbReference type="InterPro" id="IPR022764">
    <property type="entry name" value="Peptidase_S54_rhomboid_dom"/>
</dbReference>
<feature type="compositionally biased region" description="Basic and acidic residues" evidence="5">
    <location>
        <begin position="211"/>
        <end position="227"/>
    </location>
</feature>
<organism evidence="8 9">
    <name type="scientific">Alteromonas salexigens</name>
    <dbReference type="NCBI Taxonomy" id="2982530"/>
    <lineage>
        <taxon>Bacteria</taxon>
        <taxon>Pseudomonadati</taxon>
        <taxon>Pseudomonadota</taxon>
        <taxon>Gammaproteobacteria</taxon>
        <taxon>Alteromonadales</taxon>
        <taxon>Alteromonadaceae</taxon>
        <taxon>Alteromonas/Salinimonas group</taxon>
        <taxon>Alteromonas</taxon>
    </lineage>
</organism>